<evidence type="ECO:0000313" key="2">
    <source>
        <dbReference type="Proteomes" id="UP000177870"/>
    </source>
</evidence>
<dbReference type="OrthoDB" id="464679at2"/>
<accession>A0A1D8TSD9</accession>
<evidence type="ECO:0000313" key="1">
    <source>
        <dbReference type="EMBL" id="AOX00548.1"/>
    </source>
</evidence>
<dbReference type="KEGG" id="mpro:BJP34_14825"/>
<dbReference type="RefSeq" id="WP_070393002.1">
    <property type="nucleotide sequence ID" value="NZ_CP017599.1"/>
</dbReference>
<protein>
    <submittedName>
        <fullName evidence="1">Uncharacterized protein</fullName>
    </submittedName>
</protein>
<dbReference type="STRING" id="1458985.BJP34_14825"/>
<gene>
    <name evidence="1" type="ORF">BJP34_14825</name>
</gene>
<dbReference type="EMBL" id="CP017599">
    <property type="protein sequence ID" value="AOX00548.1"/>
    <property type="molecule type" value="Genomic_DNA"/>
</dbReference>
<proteinExistence type="predicted"/>
<sequence>MTTVPLTVTLEEIAQFRSELANYPQASLREQALKELEVVENCNGDLEAATRVLARRVEESVRKGDYTFDNLVDKSRKILCKPEIMEKLAKAKNPLIVFDLVAVFFPPPFPQIIVTLILIQMGVEGFCNSDKSKH</sequence>
<reference evidence="2" key="1">
    <citation type="submission" date="2016-10" db="EMBL/GenBank/DDBJ databases">
        <title>Comparative genomics uncovers the prolific and rare metabolic potential of the cyanobacterial genus Moorea.</title>
        <authorList>
            <person name="Leao T."/>
            <person name="Castelao G."/>
            <person name="Korobeynikov A."/>
            <person name="Monroe E.A."/>
            <person name="Podell S."/>
            <person name="Glukhov E."/>
            <person name="Allen E."/>
            <person name="Gerwick W.H."/>
            <person name="Gerwick L."/>
        </authorList>
    </citation>
    <scope>NUCLEOTIDE SEQUENCE [LARGE SCALE GENOMIC DNA]</scope>
    <source>
        <strain evidence="2">PAL-8-15-08-1</strain>
    </source>
</reference>
<dbReference type="AlphaFoldDB" id="A0A1D8TSD9"/>
<name>A0A1D8TSD9_9CYAN</name>
<organism evidence="1 2">
    <name type="scientific">Moorena producens PAL-8-15-08-1</name>
    <dbReference type="NCBI Taxonomy" id="1458985"/>
    <lineage>
        <taxon>Bacteria</taxon>
        <taxon>Bacillati</taxon>
        <taxon>Cyanobacteriota</taxon>
        <taxon>Cyanophyceae</taxon>
        <taxon>Coleofasciculales</taxon>
        <taxon>Coleofasciculaceae</taxon>
        <taxon>Moorena</taxon>
    </lineage>
</organism>
<dbReference type="Proteomes" id="UP000177870">
    <property type="component" value="Chromosome"/>
</dbReference>